<keyword evidence="3" id="KW-0805">Transcription regulation</keyword>
<dbReference type="EMBL" id="AP026708">
    <property type="protein sequence ID" value="BDQ34961.1"/>
    <property type="molecule type" value="Genomic_DNA"/>
</dbReference>
<dbReference type="SMART" id="SM00448">
    <property type="entry name" value="REC"/>
    <property type="match status" value="1"/>
</dbReference>
<protein>
    <submittedName>
        <fullName evidence="8">Two-component system response regulator</fullName>
    </submittedName>
</protein>
<dbReference type="PROSITE" id="PS50110">
    <property type="entry name" value="RESPONSE_REGULATORY"/>
    <property type="match status" value="1"/>
</dbReference>
<dbReference type="InterPro" id="IPR039420">
    <property type="entry name" value="WalR-like"/>
</dbReference>
<dbReference type="Gene3D" id="3.40.50.2300">
    <property type="match status" value="1"/>
</dbReference>
<keyword evidence="9" id="KW-1185">Reference proteome</keyword>
<dbReference type="RefSeq" id="WP_264981853.1">
    <property type="nucleotide sequence ID" value="NZ_AP026708.1"/>
</dbReference>
<evidence type="ECO:0000259" key="7">
    <source>
        <dbReference type="PROSITE" id="PS50110"/>
    </source>
</evidence>
<sequence>MAGITVLLVDDEESFRRTLGKRLDKRGFVVEEAGTGEEALEKIAAAAPDVILLDVKMPGMDGLTALHKIKAMEPLVEVIMLTGHASMEIAIRGMELGAFDYLMKPVEFEELLYKLEDAAKRKQHQESRIEARTHSQ</sequence>
<dbReference type="InterPro" id="IPR011006">
    <property type="entry name" value="CheY-like_superfamily"/>
</dbReference>
<proteinExistence type="predicted"/>
<gene>
    <name evidence="8" type="ORF">JCM14722_25030</name>
</gene>
<dbReference type="PANTHER" id="PTHR48111">
    <property type="entry name" value="REGULATOR OF RPOS"/>
    <property type="match status" value="1"/>
</dbReference>
<feature type="modified residue" description="4-aspartylphosphate" evidence="6">
    <location>
        <position position="54"/>
    </location>
</feature>
<keyword evidence="5" id="KW-0804">Transcription</keyword>
<evidence type="ECO:0000256" key="3">
    <source>
        <dbReference type="ARBA" id="ARBA00023015"/>
    </source>
</evidence>
<evidence type="ECO:0000313" key="9">
    <source>
        <dbReference type="Proteomes" id="UP001061361"/>
    </source>
</evidence>
<accession>A0ABM8ATX5</accession>
<evidence type="ECO:0000256" key="2">
    <source>
        <dbReference type="ARBA" id="ARBA00023012"/>
    </source>
</evidence>
<evidence type="ECO:0000313" key="8">
    <source>
        <dbReference type="EMBL" id="BDQ34961.1"/>
    </source>
</evidence>
<keyword evidence="4" id="KW-0238">DNA-binding</keyword>
<dbReference type="SUPFAM" id="SSF52172">
    <property type="entry name" value="CheY-like"/>
    <property type="match status" value="1"/>
</dbReference>
<keyword evidence="2" id="KW-0902">Two-component regulatory system</keyword>
<evidence type="ECO:0000256" key="1">
    <source>
        <dbReference type="ARBA" id="ARBA00022553"/>
    </source>
</evidence>
<dbReference type="Pfam" id="PF00072">
    <property type="entry name" value="Response_reg"/>
    <property type="match status" value="1"/>
</dbReference>
<dbReference type="Proteomes" id="UP001061361">
    <property type="component" value="Chromosome"/>
</dbReference>
<organism evidence="8 9">
    <name type="scientific">Pseudodesulfovibrio portus</name>
    <dbReference type="NCBI Taxonomy" id="231439"/>
    <lineage>
        <taxon>Bacteria</taxon>
        <taxon>Pseudomonadati</taxon>
        <taxon>Thermodesulfobacteriota</taxon>
        <taxon>Desulfovibrionia</taxon>
        <taxon>Desulfovibrionales</taxon>
        <taxon>Desulfovibrionaceae</taxon>
    </lineage>
</organism>
<dbReference type="PANTHER" id="PTHR48111:SF1">
    <property type="entry name" value="TWO-COMPONENT RESPONSE REGULATOR ORR33"/>
    <property type="match status" value="1"/>
</dbReference>
<name>A0ABM8ATX5_9BACT</name>
<keyword evidence="1 6" id="KW-0597">Phosphoprotein</keyword>
<evidence type="ECO:0000256" key="4">
    <source>
        <dbReference type="ARBA" id="ARBA00023125"/>
    </source>
</evidence>
<reference evidence="8" key="1">
    <citation type="submission" date="2022-08" db="EMBL/GenBank/DDBJ databases">
        <title>Genome Sequence of the sulphate-reducing bacterium, Pseudodesulfovibrio portus JCM14722.</title>
        <authorList>
            <person name="Kondo R."/>
            <person name="Kataoka T."/>
        </authorList>
    </citation>
    <scope>NUCLEOTIDE SEQUENCE</scope>
    <source>
        <strain evidence="8">JCM 14722</strain>
    </source>
</reference>
<dbReference type="InterPro" id="IPR001789">
    <property type="entry name" value="Sig_transdc_resp-reg_receiver"/>
</dbReference>
<evidence type="ECO:0000256" key="6">
    <source>
        <dbReference type="PROSITE-ProRule" id="PRU00169"/>
    </source>
</evidence>
<feature type="domain" description="Response regulatory" evidence="7">
    <location>
        <begin position="5"/>
        <end position="119"/>
    </location>
</feature>
<evidence type="ECO:0000256" key="5">
    <source>
        <dbReference type="ARBA" id="ARBA00023163"/>
    </source>
</evidence>